<reference evidence="2 3" key="1">
    <citation type="submission" date="2023-01" db="EMBL/GenBank/DDBJ databases">
        <title>Cultivation and genomic characterization of new, ubiquitous marine nitrite-oxidizing bacteria from the Nitrospirales.</title>
        <authorList>
            <person name="Mueller A.J."/>
            <person name="Daebeler A."/>
            <person name="Herbold C.W."/>
            <person name="Kirkegaard R.H."/>
            <person name="Daims H."/>
        </authorList>
    </citation>
    <scope>NUCLEOTIDE SEQUENCE [LARGE SCALE GENOMIC DNA]</scope>
    <source>
        <strain evidence="2 3">DK</strain>
    </source>
</reference>
<accession>A0AA96JZI4</accession>
<dbReference type="RefSeq" id="WP_312742931.1">
    <property type="nucleotide sequence ID" value="NZ_CP116968.1"/>
</dbReference>
<evidence type="ECO:0000313" key="3">
    <source>
        <dbReference type="Proteomes" id="UP001302494"/>
    </source>
</evidence>
<dbReference type="Gene3D" id="3.40.50.300">
    <property type="entry name" value="P-loop containing nucleotide triphosphate hydrolases"/>
    <property type="match status" value="1"/>
</dbReference>
<dbReference type="AlphaFoldDB" id="A0AA96JZI4"/>
<sequence>MSNTIDQFPSDPARPVFRPGDFKGREGLVRNMLRRLERGESLSLVGGPKLGKTSLLLHLACQMNHAGPSPRSTGPSALYVDVADEADWKRFHSRPPNPDTILLLDNCDRLVEGKACSLSDIDLLPGGSTVFAGGRAWREVVRGGDLPHTLKLIPLSVFLEKEAQQLFNPDLSTEQHSTILTYAGTHPYNFKLLQAAFLREGLHVPTEHIVSEVKKYLFSFFQDCVNQLREPLEHQVLAFVIEADKPVNPREVARAIGLPTIKPVADTLCALGLISRWIRDEEATLSAGSRLFNEWYRETVAS</sequence>
<gene>
    <name evidence="2" type="ORF">PQG83_15610</name>
</gene>
<proteinExistence type="predicted"/>
<evidence type="ECO:0000256" key="1">
    <source>
        <dbReference type="SAM" id="MobiDB-lite"/>
    </source>
</evidence>
<dbReference type="KEGG" id="nneo:PQG83_15610"/>
<dbReference type="SUPFAM" id="SSF52540">
    <property type="entry name" value="P-loop containing nucleoside triphosphate hydrolases"/>
    <property type="match status" value="1"/>
</dbReference>
<feature type="region of interest" description="Disordered" evidence="1">
    <location>
        <begin position="1"/>
        <end position="21"/>
    </location>
</feature>
<dbReference type="InterPro" id="IPR027417">
    <property type="entry name" value="P-loop_NTPase"/>
</dbReference>
<dbReference type="EMBL" id="CP116968">
    <property type="protein sequence ID" value="WNM61171.1"/>
    <property type="molecule type" value="Genomic_DNA"/>
</dbReference>
<protein>
    <submittedName>
        <fullName evidence="2">Uncharacterized protein</fullName>
    </submittedName>
</protein>
<name>A0AA96JZI4_9BACT</name>
<dbReference type="Proteomes" id="UP001302494">
    <property type="component" value="Chromosome"/>
</dbReference>
<evidence type="ECO:0000313" key="2">
    <source>
        <dbReference type="EMBL" id="WNM61171.1"/>
    </source>
</evidence>
<keyword evidence="3" id="KW-1185">Reference proteome</keyword>
<organism evidence="2 3">
    <name type="scientific">Candidatus Nitrospira neomarina</name>
    <dbReference type="NCBI Taxonomy" id="3020899"/>
    <lineage>
        <taxon>Bacteria</taxon>
        <taxon>Pseudomonadati</taxon>
        <taxon>Nitrospirota</taxon>
        <taxon>Nitrospiria</taxon>
        <taxon>Nitrospirales</taxon>
        <taxon>Nitrospiraceae</taxon>
        <taxon>Nitrospira</taxon>
    </lineage>
</organism>